<evidence type="ECO:0000256" key="1">
    <source>
        <dbReference type="SAM" id="SignalP"/>
    </source>
</evidence>
<protein>
    <submittedName>
        <fullName evidence="2">DUF2141 domain-containing protein</fullName>
    </submittedName>
</protein>
<dbReference type="Proteomes" id="UP001056937">
    <property type="component" value="Chromosome 1"/>
</dbReference>
<accession>A0ABY4X8F1</accession>
<evidence type="ECO:0000313" key="2">
    <source>
        <dbReference type="EMBL" id="USI73196.1"/>
    </source>
</evidence>
<feature type="chain" id="PRO_5047312022" evidence="1">
    <location>
        <begin position="22"/>
        <end position="177"/>
    </location>
</feature>
<dbReference type="RefSeq" id="WP_252167007.1">
    <property type="nucleotide sequence ID" value="NZ_CP084930.1"/>
</dbReference>
<name>A0ABY4X8F1_9SPHN</name>
<proteinExistence type="predicted"/>
<feature type="signal peptide" evidence="1">
    <location>
        <begin position="1"/>
        <end position="21"/>
    </location>
</feature>
<dbReference type="InterPro" id="IPR018673">
    <property type="entry name" value="DUF2141"/>
</dbReference>
<keyword evidence="3" id="KW-1185">Reference proteome</keyword>
<dbReference type="EMBL" id="CP084930">
    <property type="protein sequence ID" value="USI73196.1"/>
    <property type="molecule type" value="Genomic_DNA"/>
</dbReference>
<sequence>MSKVRLAALLLAAGLAGTGLAQGAAARPAGPDAARCESGHGPALLVRVTGFKVRTGTIRVQSYGGDPEHWFDKGSYLKRIELPVPAAGALDVCVPVPAPGEYAVSVRHDVNGSGKSDRGDGGGMSGNPELSLFDLMLKRHPDPAQVAVSVRDGVRTVPITLAYLSGTRFRPITPQER</sequence>
<gene>
    <name evidence="2" type="ORF">LHA26_01570</name>
</gene>
<dbReference type="Pfam" id="PF09912">
    <property type="entry name" value="DUF2141"/>
    <property type="match status" value="1"/>
</dbReference>
<evidence type="ECO:0000313" key="3">
    <source>
        <dbReference type="Proteomes" id="UP001056937"/>
    </source>
</evidence>
<keyword evidence="1" id="KW-0732">Signal</keyword>
<organism evidence="2 3">
    <name type="scientific">Sphingomonas morindae</name>
    <dbReference type="NCBI Taxonomy" id="1541170"/>
    <lineage>
        <taxon>Bacteria</taxon>
        <taxon>Pseudomonadati</taxon>
        <taxon>Pseudomonadota</taxon>
        <taxon>Alphaproteobacteria</taxon>
        <taxon>Sphingomonadales</taxon>
        <taxon>Sphingomonadaceae</taxon>
        <taxon>Sphingomonas</taxon>
    </lineage>
</organism>
<reference evidence="2" key="1">
    <citation type="journal article" date="2022" name="Toxins">
        <title>Genomic Analysis of Sphingopyxis sp. USTB-05 for Biodegrading Cyanobacterial Hepatotoxins.</title>
        <authorList>
            <person name="Liu C."/>
            <person name="Xu Q."/>
            <person name="Zhao Z."/>
            <person name="Zhang H."/>
            <person name="Liu X."/>
            <person name="Yin C."/>
            <person name="Liu Y."/>
            <person name="Yan H."/>
        </authorList>
    </citation>
    <scope>NUCLEOTIDE SEQUENCE</scope>
    <source>
        <strain evidence="2">NBD5</strain>
    </source>
</reference>